<dbReference type="SUPFAM" id="SSF118116">
    <property type="entry name" value="DNA mismatch repair protein MutL"/>
    <property type="match status" value="2"/>
</dbReference>
<feature type="region of interest" description="Disordered" evidence="5">
    <location>
        <begin position="606"/>
        <end position="652"/>
    </location>
</feature>
<dbReference type="EMBL" id="CP132508">
    <property type="protein sequence ID" value="WPD20054.1"/>
    <property type="molecule type" value="Genomic_DNA"/>
</dbReference>
<keyword evidence="8" id="KW-0255">Endonuclease</keyword>
<evidence type="ECO:0000259" key="6">
    <source>
        <dbReference type="SMART" id="SM00853"/>
    </source>
</evidence>
<protein>
    <recommendedName>
        <fullName evidence="4">DNA mismatch repair protein MutL</fullName>
    </recommendedName>
</protein>
<dbReference type="PROSITE" id="PS00058">
    <property type="entry name" value="DNA_MISMATCH_REPAIR_1"/>
    <property type="match status" value="1"/>
</dbReference>
<dbReference type="InterPro" id="IPR013507">
    <property type="entry name" value="DNA_mismatch_S5_2-like"/>
</dbReference>
<keyword evidence="2 4" id="KW-0227">DNA damage</keyword>
<dbReference type="InterPro" id="IPR020667">
    <property type="entry name" value="DNA_mismatch_repair_MutL"/>
</dbReference>
<dbReference type="InterPro" id="IPR042120">
    <property type="entry name" value="MutL_C_dimsub"/>
</dbReference>
<gene>
    <name evidence="4 8" type="primary">mutL</name>
    <name evidence="8" type="ORF">Q5761_05290</name>
</gene>
<dbReference type="Pfam" id="PF08676">
    <property type="entry name" value="MutL_C"/>
    <property type="match status" value="1"/>
</dbReference>
<evidence type="ECO:0000256" key="1">
    <source>
        <dbReference type="ARBA" id="ARBA00006082"/>
    </source>
</evidence>
<dbReference type="GO" id="GO:0004519">
    <property type="term" value="F:endonuclease activity"/>
    <property type="evidence" value="ECO:0007669"/>
    <property type="project" value="UniProtKB-KW"/>
</dbReference>
<dbReference type="PANTHER" id="PTHR10073">
    <property type="entry name" value="DNA MISMATCH REPAIR PROTEIN MLH, PMS, MUTL"/>
    <property type="match status" value="1"/>
</dbReference>
<dbReference type="SMART" id="SM01340">
    <property type="entry name" value="DNA_mis_repair"/>
    <property type="match status" value="1"/>
</dbReference>
<dbReference type="NCBIfam" id="TIGR00585">
    <property type="entry name" value="mutl"/>
    <property type="match status" value="1"/>
</dbReference>
<dbReference type="RefSeq" id="WP_318751457.1">
    <property type="nucleotide sequence ID" value="NZ_CP132508.1"/>
</dbReference>
<feature type="compositionally biased region" description="Low complexity" evidence="5">
    <location>
        <begin position="620"/>
        <end position="635"/>
    </location>
</feature>
<dbReference type="Gene3D" id="3.30.1370.100">
    <property type="entry name" value="MutL, C-terminal domain, regulatory subdomain"/>
    <property type="match status" value="1"/>
</dbReference>
<dbReference type="Proteomes" id="UP001304683">
    <property type="component" value="Chromosome"/>
</dbReference>
<dbReference type="Pfam" id="PF01119">
    <property type="entry name" value="DNA_mis_repair"/>
    <property type="match status" value="1"/>
</dbReference>
<organism evidence="8 9">
    <name type="scientific">Thermaerobacter composti</name>
    <dbReference type="NCBI Taxonomy" id="554949"/>
    <lineage>
        <taxon>Bacteria</taxon>
        <taxon>Bacillati</taxon>
        <taxon>Bacillota</taxon>
        <taxon>Clostridia</taxon>
        <taxon>Eubacteriales</taxon>
        <taxon>Clostridiales Family XVII. Incertae Sedis</taxon>
        <taxon>Thermaerobacter</taxon>
    </lineage>
</organism>
<dbReference type="InterPro" id="IPR014762">
    <property type="entry name" value="DNA_mismatch_repair_CS"/>
</dbReference>
<dbReference type="Gene3D" id="3.30.230.10">
    <property type="match status" value="1"/>
</dbReference>
<dbReference type="PANTHER" id="PTHR10073:SF12">
    <property type="entry name" value="DNA MISMATCH REPAIR PROTEIN MLH1"/>
    <property type="match status" value="1"/>
</dbReference>
<feature type="compositionally biased region" description="Low complexity" evidence="5">
    <location>
        <begin position="388"/>
        <end position="424"/>
    </location>
</feature>
<dbReference type="CDD" id="cd00782">
    <property type="entry name" value="MutL_Trans"/>
    <property type="match status" value="1"/>
</dbReference>
<keyword evidence="3 4" id="KW-0234">DNA repair</keyword>
<dbReference type="InterPro" id="IPR042121">
    <property type="entry name" value="MutL_C_regsub"/>
</dbReference>
<comment type="function">
    <text evidence="4">This protein is involved in the repair of mismatches in DNA. It is required for dam-dependent methyl-directed DNA mismatch repair. May act as a 'molecular matchmaker', a protein that promotes the formation of a stable complex between two or more DNA-binding proteins in an ATP-dependent manner without itself being part of a final effector complex.</text>
</comment>
<dbReference type="SUPFAM" id="SSF55874">
    <property type="entry name" value="ATPase domain of HSP90 chaperone/DNA topoisomerase II/histidine kinase"/>
    <property type="match status" value="1"/>
</dbReference>
<dbReference type="InterPro" id="IPR002099">
    <property type="entry name" value="MutL/Mlh/PMS"/>
</dbReference>
<evidence type="ECO:0000313" key="9">
    <source>
        <dbReference type="Proteomes" id="UP001304683"/>
    </source>
</evidence>
<dbReference type="InterPro" id="IPR037198">
    <property type="entry name" value="MutL_C_sf"/>
</dbReference>
<keyword evidence="8" id="KW-0540">Nuclease</keyword>
<dbReference type="SMART" id="SM00853">
    <property type="entry name" value="MutL_C"/>
    <property type="match status" value="1"/>
</dbReference>
<feature type="region of interest" description="Disordered" evidence="5">
    <location>
        <begin position="338"/>
        <end position="424"/>
    </location>
</feature>
<evidence type="ECO:0000256" key="3">
    <source>
        <dbReference type="ARBA" id="ARBA00023204"/>
    </source>
</evidence>
<evidence type="ECO:0000256" key="2">
    <source>
        <dbReference type="ARBA" id="ARBA00022763"/>
    </source>
</evidence>
<feature type="compositionally biased region" description="Low complexity" evidence="5">
    <location>
        <begin position="357"/>
        <end position="378"/>
    </location>
</feature>
<reference evidence="8 9" key="1">
    <citation type="submission" date="2023-08" db="EMBL/GenBank/DDBJ databases">
        <title>Genome sequence of Thermaerobacter compostii strain Ins1, a spore-forming filamentous bacterium isolated from a deep geothermal reservoir.</title>
        <authorList>
            <person name="Bregnard D."/>
            <person name="Gonzalez D."/>
            <person name="Junier P."/>
        </authorList>
    </citation>
    <scope>NUCLEOTIDE SEQUENCE [LARGE SCALE GENOMIC DNA]</scope>
    <source>
        <strain evidence="8 9">Ins1</strain>
    </source>
</reference>
<feature type="domain" description="DNA mismatch repair protein S5" evidence="7">
    <location>
        <begin position="207"/>
        <end position="327"/>
    </location>
</feature>
<evidence type="ECO:0000259" key="7">
    <source>
        <dbReference type="SMART" id="SM01340"/>
    </source>
</evidence>
<dbReference type="InterPro" id="IPR014721">
    <property type="entry name" value="Ribsml_uS5_D2-typ_fold_subgr"/>
</dbReference>
<evidence type="ECO:0000256" key="5">
    <source>
        <dbReference type="SAM" id="MobiDB-lite"/>
    </source>
</evidence>
<accession>A0ABZ0QRD9</accession>
<sequence>MGRIRRLDPQVIDQIAAGEVVERPASVVKELVENSLDAGARRIRVAVEAGGLRSIVVADDGCGMDPEDAVLALERHATSKITRLDDLVHAGTLGFRGEALAAIASVARVELLTRAADADAGCRVVVEGGTRRSVGPWASPPGTRVTVRDLFFNTPARRKHLKGLAAEFGRIADVVTAHALARPEVRFELWHDGRPVLQTSGSGDRAVAVLECFGPDVAAALIPVAGRRDGYRVEGYVGAPRVARASRAWQFISVNRRPVQVASLRFSLENAYRHLLPARRHPVAVIEVAVPGEEVDVNVHPAKLEVRLARERAVAGLLYEAVREALADRDLLRPGAGWGREAERAGPPRPGAGAGRPGAPRFVRGATWAGASGAAAAGGEAGGGAGDGQALPACGPAGPQAGRAPGRGADPPWQSAAAAAEGPGPYGTPAPVAAWVEVFGRHGAPGAGGPAPPGEATAPAATGPWPAGRAVADGRDLLRHLQPLGQVVGTYLACAGPDGLYLVDQHAAHERIYFERFLREGDAPGGVPAQVLAVPVVVDLPPSEAALLVEHAAAVARLGFRVEPFGPHAVAVRAVPAALADRPTAALLSDLLSRLLTEAVLGEGDGAVAGRDHGPPPDPGAGAARGRVRASSTDGAGDGAGATPGSAGTPASLTALDTERAARILAACKAAIKAGDRLHPREMAQLLADLAACRQPYACPHGRPTVIRLGVEELERRFGRRGGG</sequence>
<evidence type="ECO:0000313" key="8">
    <source>
        <dbReference type="EMBL" id="WPD20054.1"/>
    </source>
</evidence>
<dbReference type="Pfam" id="PF13589">
    <property type="entry name" value="HATPase_c_3"/>
    <property type="match status" value="1"/>
</dbReference>
<dbReference type="CDD" id="cd16926">
    <property type="entry name" value="HATPase_MutL-MLH-PMS-like"/>
    <property type="match status" value="1"/>
</dbReference>
<dbReference type="Gene3D" id="3.30.565.10">
    <property type="entry name" value="Histidine kinase-like ATPase, C-terminal domain"/>
    <property type="match status" value="1"/>
</dbReference>
<name>A0ABZ0QRD9_9FIRM</name>
<dbReference type="InterPro" id="IPR038973">
    <property type="entry name" value="MutL/Mlh/Pms-like"/>
</dbReference>
<dbReference type="HAMAP" id="MF_00149">
    <property type="entry name" value="DNA_mis_repair"/>
    <property type="match status" value="1"/>
</dbReference>
<dbReference type="InterPro" id="IPR014790">
    <property type="entry name" value="MutL_C"/>
</dbReference>
<dbReference type="SUPFAM" id="SSF54211">
    <property type="entry name" value="Ribosomal protein S5 domain 2-like"/>
    <property type="match status" value="1"/>
</dbReference>
<keyword evidence="8" id="KW-0378">Hydrolase</keyword>
<dbReference type="InterPro" id="IPR020568">
    <property type="entry name" value="Ribosomal_Su5_D2-typ_SF"/>
</dbReference>
<proteinExistence type="inferred from homology"/>
<keyword evidence="9" id="KW-1185">Reference proteome</keyword>
<dbReference type="Gene3D" id="3.30.1540.20">
    <property type="entry name" value="MutL, C-terminal domain, dimerisation subdomain"/>
    <property type="match status" value="1"/>
</dbReference>
<feature type="compositionally biased region" description="Low complexity" evidence="5">
    <location>
        <begin position="643"/>
        <end position="652"/>
    </location>
</feature>
<evidence type="ECO:0000256" key="4">
    <source>
        <dbReference type="HAMAP-Rule" id="MF_00149"/>
    </source>
</evidence>
<comment type="similarity">
    <text evidence="1 4">Belongs to the DNA mismatch repair MutL/HexB family.</text>
</comment>
<feature type="domain" description="MutL C-terminal dimerisation" evidence="6">
    <location>
        <begin position="483"/>
        <end position="678"/>
    </location>
</feature>
<dbReference type="InterPro" id="IPR036890">
    <property type="entry name" value="HATPase_C_sf"/>
</dbReference>